<name>A0AAJ7XB56_PETMA</name>
<keyword evidence="5" id="KW-0479">Metal-binding</keyword>
<comment type="subcellular location">
    <subcellularLocation>
        <location evidence="1">Cytoplasmic vesicle membrane</location>
    </subcellularLocation>
    <subcellularLocation>
        <location evidence="11">Endomembrane system</location>
        <topology evidence="11">Single-pass membrane protein</topology>
    </subcellularLocation>
</comment>
<reference evidence="16" key="1">
    <citation type="submission" date="2025-08" db="UniProtKB">
        <authorList>
            <consortium name="RefSeq"/>
        </authorList>
    </citation>
    <scope>IDENTIFICATION</scope>
    <source>
        <tissue evidence="16">Sperm</tissue>
    </source>
</reference>
<accession>A0AAJ7XB56</accession>
<dbReference type="GO" id="GO:0005509">
    <property type="term" value="F:calcium ion binding"/>
    <property type="evidence" value="ECO:0007669"/>
    <property type="project" value="TreeGrafter"/>
</dbReference>
<dbReference type="GO" id="GO:0000149">
    <property type="term" value="F:SNARE binding"/>
    <property type="evidence" value="ECO:0007669"/>
    <property type="project" value="TreeGrafter"/>
</dbReference>
<keyword evidence="7" id="KW-0106">Calcium</keyword>
<dbReference type="FunFam" id="2.60.40.150:FF:000039">
    <property type="entry name" value="Synaptotagmin 11"/>
    <property type="match status" value="1"/>
</dbReference>
<dbReference type="CDD" id="cd08388">
    <property type="entry name" value="C2A_Synaptotagmin-4-11"/>
    <property type="match status" value="1"/>
</dbReference>
<comment type="similarity">
    <text evidence="2">Belongs to the synaptotagmin family.</text>
</comment>
<keyword evidence="6" id="KW-0677">Repeat</keyword>
<dbReference type="GO" id="GO:0030424">
    <property type="term" value="C:axon"/>
    <property type="evidence" value="ECO:0007669"/>
    <property type="project" value="TreeGrafter"/>
</dbReference>
<evidence type="ECO:0000256" key="3">
    <source>
        <dbReference type="ARBA" id="ARBA00022553"/>
    </source>
</evidence>
<evidence type="ECO:0000256" key="10">
    <source>
        <dbReference type="ARBA" id="ARBA00023329"/>
    </source>
</evidence>
<evidence type="ECO:0000256" key="1">
    <source>
        <dbReference type="ARBA" id="ARBA00004156"/>
    </source>
</evidence>
<feature type="transmembrane region" description="Helical" evidence="13">
    <location>
        <begin position="25"/>
        <end position="50"/>
    </location>
</feature>
<feature type="domain" description="C2" evidence="14">
    <location>
        <begin position="186"/>
        <end position="308"/>
    </location>
</feature>
<dbReference type="PRINTS" id="PR00399">
    <property type="entry name" value="SYNAPTOTAGMN"/>
</dbReference>
<dbReference type="GO" id="GO:0001786">
    <property type="term" value="F:phosphatidylserine binding"/>
    <property type="evidence" value="ECO:0007669"/>
    <property type="project" value="TreeGrafter"/>
</dbReference>
<dbReference type="GeneID" id="116952559"/>
<keyword evidence="10" id="KW-0968">Cytoplasmic vesicle</keyword>
<evidence type="ECO:0000256" key="9">
    <source>
        <dbReference type="ARBA" id="ARBA00023136"/>
    </source>
</evidence>
<dbReference type="GO" id="GO:0098793">
    <property type="term" value="C:presynapse"/>
    <property type="evidence" value="ECO:0007669"/>
    <property type="project" value="GOC"/>
</dbReference>
<organism evidence="15 16">
    <name type="scientific">Petromyzon marinus</name>
    <name type="common">Sea lamprey</name>
    <dbReference type="NCBI Taxonomy" id="7757"/>
    <lineage>
        <taxon>Eukaryota</taxon>
        <taxon>Metazoa</taxon>
        <taxon>Chordata</taxon>
        <taxon>Craniata</taxon>
        <taxon>Vertebrata</taxon>
        <taxon>Cyclostomata</taxon>
        <taxon>Hyperoartia</taxon>
        <taxon>Petromyzontiformes</taxon>
        <taxon>Petromyzontidae</taxon>
        <taxon>Petromyzon</taxon>
    </lineage>
</organism>
<keyword evidence="15" id="KW-1185">Reference proteome</keyword>
<dbReference type="GO" id="GO:0030276">
    <property type="term" value="F:clathrin binding"/>
    <property type="evidence" value="ECO:0007669"/>
    <property type="project" value="TreeGrafter"/>
</dbReference>
<dbReference type="GO" id="GO:0006906">
    <property type="term" value="P:vesicle fusion"/>
    <property type="evidence" value="ECO:0007669"/>
    <property type="project" value="TreeGrafter"/>
</dbReference>
<evidence type="ECO:0000256" key="13">
    <source>
        <dbReference type="SAM" id="Phobius"/>
    </source>
</evidence>
<dbReference type="GO" id="GO:0070382">
    <property type="term" value="C:exocytic vesicle"/>
    <property type="evidence" value="ECO:0007669"/>
    <property type="project" value="TreeGrafter"/>
</dbReference>
<evidence type="ECO:0000256" key="8">
    <source>
        <dbReference type="ARBA" id="ARBA00022989"/>
    </source>
</evidence>
<dbReference type="Gene3D" id="2.60.40.150">
    <property type="entry name" value="C2 domain"/>
    <property type="match status" value="2"/>
</dbReference>
<evidence type="ECO:0000256" key="6">
    <source>
        <dbReference type="ARBA" id="ARBA00022737"/>
    </source>
</evidence>
<evidence type="ECO:0000313" key="16">
    <source>
        <dbReference type="RefSeq" id="XP_032827946.1"/>
    </source>
</evidence>
<dbReference type="InterPro" id="IPR035892">
    <property type="entry name" value="C2_domain_sf"/>
</dbReference>
<keyword evidence="3" id="KW-0597">Phosphoprotein</keyword>
<evidence type="ECO:0000256" key="4">
    <source>
        <dbReference type="ARBA" id="ARBA00022692"/>
    </source>
</evidence>
<dbReference type="PANTHER" id="PTHR10024">
    <property type="entry name" value="SYNAPTOTAGMIN"/>
    <property type="match status" value="1"/>
</dbReference>
<dbReference type="AlphaFoldDB" id="A0AAJ7XB56"/>
<dbReference type="InterPro" id="IPR000008">
    <property type="entry name" value="C2_dom"/>
</dbReference>
<keyword evidence="4 13" id="KW-0812">Transmembrane</keyword>
<dbReference type="CDD" id="cd08404">
    <property type="entry name" value="C2B_Synaptotagmin-4"/>
    <property type="match status" value="1"/>
</dbReference>
<dbReference type="RefSeq" id="XP_032827946.1">
    <property type="nucleotide sequence ID" value="XM_032972055.1"/>
</dbReference>
<dbReference type="PRINTS" id="PR00360">
    <property type="entry name" value="C2DOMAIN"/>
</dbReference>
<feature type="domain" description="C2" evidence="14">
    <location>
        <begin position="320"/>
        <end position="448"/>
    </location>
</feature>
<dbReference type="GO" id="GO:0005886">
    <property type="term" value="C:plasma membrane"/>
    <property type="evidence" value="ECO:0007669"/>
    <property type="project" value="TreeGrafter"/>
</dbReference>
<dbReference type="GO" id="GO:0005544">
    <property type="term" value="F:calcium-dependent phospholipid binding"/>
    <property type="evidence" value="ECO:0007669"/>
    <property type="project" value="TreeGrafter"/>
</dbReference>
<keyword evidence="8 13" id="KW-1133">Transmembrane helix</keyword>
<dbReference type="GO" id="GO:1903531">
    <property type="term" value="P:negative regulation of secretion by cell"/>
    <property type="evidence" value="ECO:0007669"/>
    <property type="project" value="UniProtKB-ARBA"/>
</dbReference>
<dbReference type="KEGG" id="pmrn:116952559"/>
<sequence length="453" mass="50289">MKNGRTTPAAETAWGDLRPADVSPIVLALVGVTLLVVTLSASAYAWICCLGKTRRASKSSPIKLAHILKGINVYSEEVGEVKCYENKHEVEPFKDNQNRSLKPPVMVQNVTLAQSGNLTLASPDGNQNTIRSTPGLELGSPQNPSCRSFSEQSSPASRTDCDGRGAEDLSSSKSPSPFSLDGEDVHLGTLLFAVEYNFQKQAFVVTIREARSLPVMDDQTGSSDPYVKMTILPDKKHKIKTRVLRRTLDPMFDETFTFYGIAYNQLQSLVLHFLVLSFDRFSRDDVIGEVMVPLAGIDLSPDKVFLSRDITKRNVQKSVGRGEILVSLCYHPAASRLTVVVLKARHLPKTDIVGLSDPYVKVNIYSGKRRFAKKKTHVKKCTLNPVFNESFVFELPEEGLSDLAVELTVVDFDRTTKDEVIGRLALGPGTEHWREVCENPRRQIAKWHPLSEC</sequence>
<dbReference type="Proteomes" id="UP001318040">
    <property type="component" value="Chromosome 1"/>
</dbReference>
<dbReference type="InterPro" id="IPR001565">
    <property type="entry name" value="Synaptotagmin"/>
</dbReference>
<evidence type="ECO:0000256" key="12">
    <source>
        <dbReference type="SAM" id="MobiDB-lite"/>
    </source>
</evidence>
<keyword evidence="9 13" id="KW-0472">Membrane</keyword>
<dbReference type="PANTHER" id="PTHR10024:SF369">
    <property type="entry name" value="FI18813P1"/>
    <property type="match status" value="1"/>
</dbReference>
<evidence type="ECO:0000256" key="5">
    <source>
        <dbReference type="ARBA" id="ARBA00022723"/>
    </source>
</evidence>
<dbReference type="SUPFAM" id="SSF49562">
    <property type="entry name" value="C2 domain (Calcium/lipid-binding domain, CaLB)"/>
    <property type="match status" value="2"/>
</dbReference>
<dbReference type="Pfam" id="PF00168">
    <property type="entry name" value="C2"/>
    <property type="match status" value="2"/>
</dbReference>
<dbReference type="FunFam" id="2.60.40.150:FF:000051">
    <property type="entry name" value="Synaptotagmin 11"/>
    <property type="match status" value="1"/>
</dbReference>
<dbReference type="SMART" id="SM00239">
    <property type="entry name" value="C2"/>
    <property type="match status" value="2"/>
</dbReference>
<feature type="compositionally biased region" description="Polar residues" evidence="12">
    <location>
        <begin position="140"/>
        <end position="157"/>
    </location>
</feature>
<feature type="compositionally biased region" description="Polar residues" evidence="12">
    <location>
        <begin position="117"/>
        <end position="132"/>
    </location>
</feature>
<evidence type="ECO:0000313" key="15">
    <source>
        <dbReference type="Proteomes" id="UP001318040"/>
    </source>
</evidence>
<dbReference type="PROSITE" id="PS50004">
    <property type="entry name" value="C2"/>
    <property type="match status" value="2"/>
</dbReference>
<evidence type="ECO:0000256" key="11">
    <source>
        <dbReference type="ARBA" id="ARBA00037847"/>
    </source>
</evidence>
<feature type="region of interest" description="Disordered" evidence="12">
    <location>
        <begin position="117"/>
        <end position="178"/>
    </location>
</feature>
<dbReference type="GO" id="GO:0048791">
    <property type="term" value="P:calcium ion-regulated exocytosis of neurotransmitter"/>
    <property type="evidence" value="ECO:0007669"/>
    <property type="project" value="TreeGrafter"/>
</dbReference>
<proteinExistence type="inferred from homology"/>
<evidence type="ECO:0000256" key="7">
    <source>
        <dbReference type="ARBA" id="ARBA00022837"/>
    </source>
</evidence>
<evidence type="ECO:0000256" key="2">
    <source>
        <dbReference type="ARBA" id="ARBA00006996"/>
    </source>
</evidence>
<gene>
    <name evidence="16" type="primary">LOC116952559</name>
</gene>
<evidence type="ECO:0000259" key="14">
    <source>
        <dbReference type="PROSITE" id="PS50004"/>
    </source>
</evidence>
<dbReference type="GO" id="GO:0030659">
    <property type="term" value="C:cytoplasmic vesicle membrane"/>
    <property type="evidence" value="ECO:0007669"/>
    <property type="project" value="UniProtKB-SubCell"/>
</dbReference>
<protein>
    <submittedName>
        <fullName evidence="16">Synaptotagmin-11-like isoform X1</fullName>
    </submittedName>
</protein>